<organism evidence="2 3">
    <name type="scientific">Blastococcus tunisiensis</name>
    <dbReference type="NCBI Taxonomy" id="1798228"/>
    <lineage>
        <taxon>Bacteria</taxon>
        <taxon>Bacillati</taxon>
        <taxon>Actinomycetota</taxon>
        <taxon>Actinomycetes</taxon>
        <taxon>Geodermatophilales</taxon>
        <taxon>Geodermatophilaceae</taxon>
        <taxon>Blastococcus</taxon>
    </lineage>
</organism>
<dbReference type="RefSeq" id="WP_175527182.1">
    <property type="nucleotide sequence ID" value="NZ_FOND01000006.1"/>
</dbReference>
<dbReference type="EMBL" id="FOND01000006">
    <property type="protein sequence ID" value="SFE80820.1"/>
    <property type="molecule type" value="Genomic_DNA"/>
</dbReference>
<protein>
    <submittedName>
        <fullName evidence="2">Uncharacterized protein</fullName>
    </submittedName>
</protein>
<reference evidence="3" key="1">
    <citation type="submission" date="2016-10" db="EMBL/GenBank/DDBJ databases">
        <authorList>
            <person name="Varghese N."/>
            <person name="Submissions S."/>
        </authorList>
    </citation>
    <scope>NUCLEOTIDE SEQUENCE [LARGE SCALE GENOMIC DNA]</scope>
    <source>
        <strain evidence="3">DSM 46838</strain>
    </source>
</reference>
<name>A0A1I2DLM3_9ACTN</name>
<evidence type="ECO:0000313" key="2">
    <source>
        <dbReference type="EMBL" id="SFE80820.1"/>
    </source>
</evidence>
<accession>A0A1I2DLM3</accession>
<sequence length="57" mass="5959">MRPELMAVKRGGSGTAAPEEQRAAAVSAPQKLTAEVIAGWAQLTGHRPSPRAPKPAR</sequence>
<keyword evidence="3" id="KW-1185">Reference proteome</keyword>
<dbReference type="AlphaFoldDB" id="A0A1I2DLM3"/>
<evidence type="ECO:0000256" key="1">
    <source>
        <dbReference type="SAM" id="MobiDB-lite"/>
    </source>
</evidence>
<gene>
    <name evidence="2" type="ORF">SAMN05216574_10626</name>
</gene>
<evidence type="ECO:0000313" key="3">
    <source>
        <dbReference type="Proteomes" id="UP000198589"/>
    </source>
</evidence>
<dbReference type="Proteomes" id="UP000198589">
    <property type="component" value="Unassembled WGS sequence"/>
</dbReference>
<proteinExistence type="predicted"/>
<feature type="region of interest" description="Disordered" evidence="1">
    <location>
        <begin position="1"/>
        <end position="21"/>
    </location>
</feature>